<keyword evidence="7" id="KW-1185">Reference proteome</keyword>
<evidence type="ECO:0000256" key="4">
    <source>
        <dbReference type="ARBA" id="ARBA00025742"/>
    </source>
</evidence>
<dbReference type="InterPro" id="IPR029052">
    <property type="entry name" value="Metallo-depent_PP-like"/>
</dbReference>
<dbReference type="RefSeq" id="WP_101833697.1">
    <property type="nucleotide sequence ID" value="NZ_PJZK01000001.1"/>
</dbReference>
<dbReference type="InterPro" id="IPR050884">
    <property type="entry name" value="CNP_phosphodiesterase-III"/>
</dbReference>
<evidence type="ECO:0000256" key="3">
    <source>
        <dbReference type="ARBA" id="ARBA00023004"/>
    </source>
</evidence>
<dbReference type="SUPFAM" id="SSF56300">
    <property type="entry name" value="Metallo-dependent phosphatases"/>
    <property type="match status" value="1"/>
</dbReference>
<dbReference type="PANTHER" id="PTHR42988:SF2">
    <property type="entry name" value="CYCLIC NUCLEOTIDE PHOSPHODIESTERASE CBUA0032-RELATED"/>
    <property type="match status" value="1"/>
</dbReference>
<evidence type="ECO:0000256" key="1">
    <source>
        <dbReference type="ARBA" id="ARBA00022723"/>
    </source>
</evidence>
<comment type="caution">
    <text evidence="6">The sequence shown here is derived from an EMBL/GenBank/DDBJ whole genome shotgun (WGS) entry which is preliminary data.</text>
</comment>
<dbReference type="Proteomes" id="UP000234626">
    <property type="component" value="Unassembled WGS sequence"/>
</dbReference>
<dbReference type="PANTHER" id="PTHR42988">
    <property type="entry name" value="PHOSPHOHYDROLASE"/>
    <property type="match status" value="1"/>
</dbReference>
<feature type="domain" description="Calcineurin-like phosphoesterase" evidence="5">
    <location>
        <begin position="2"/>
        <end position="190"/>
    </location>
</feature>
<dbReference type="InterPro" id="IPR004843">
    <property type="entry name" value="Calcineurin-like_PHP"/>
</dbReference>
<evidence type="ECO:0000256" key="2">
    <source>
        <dbReference type="ARBA" id="ARBA00022801"/>
    </source>
</evidence>
<keyword evidence="2" id="KW-0378">Hydrolase</keyword>
<dbReference type="GO" id="GO:0016787">
    <property type="term" value="F:hydrolase activity"/>
    <property type="evidence" value="ECO:0007669"/>
    <property type="project" value="UniProtKB-KW"/>
</dbReference>
<gene>
    <name evidence="6" type="ORF">CYR34_00340</name>
</gene>
<dbReference type="EMBL" id="PJZK01000001">
    <property type="protein sequence ID" value="PLR53092.1"/>
    <property type="molecule type" value="Genomic_DNA"/>
</dbReference>
<reference evidence="6 7" key="1">
    <citation type="submission" date="2017-12" db="EMBL/GenBank/DDBJ databases">
        <title>Characterization of six clinical isolates of Enterochimera gen. nov., a novel genus of the Yersiniaciae family and the three species Enterochimera arupensis sp. nov., Enterochimera coloradensis sp. nov, and Enterochimera californica sp. nov.</title>
        <authorList>
            <person name="Rossi A."/>
            <person name="Fisher M."/>
        </authorList>
    </citation>
    <scope>NUCLEOTIDE SEQUENCE [LARGE SCALE GENOMIC DNA]</scope>
    <source>
        <strain evidence="6 7">2016Iso1</strain>
    </source>
</reference>
<keyword evidence="3" id="KW-0408">Iron</keyword>
<organism evidence="6 7">
    <name type="scientific">Chimaeribacter arupi</name>
    <dbReference type="NCBI Taxonomy" id="2060066"/>
    <lineage>
        <taxon>Bacteria</taxon>
        <taxon>Pseudomonadati</taxon>
        <taxon>Pseudomonadota</taxon>
        <taxon>Gammaproteobacteria</taxon>
        <taxon>Enterobacterales</taxon>
        <taxon>Yersiniaceae</taxon>
        <taxon>Chimaeribacter</taxon>
    </lineage>
</organism>
<comment type="similarity">
    <text evidence="4">Belongs to the cyclic nucleotide phosphodiesterase class-III family.</text>
</comment>
<evidence type="ECO:0000313" key="7">
    <source>
        <dbReference type="Proteomes" id="UP000234626"/>
    </source>
</evidence>
<dbReference type="Pfam" id="PF00149">
    <property type="entry name" value="Metallophos"/>
    <property type="match status" value="1"/>
</dbReference>
<evidence type="ECO:0000259" key="5">
    <source>
        <dbReference type="Pfam" id="PF00149"/>
    </source>
</evidence>
<keyword evidence="1" id="KW-0479">Metal-binding</keyword>
<dbReference type="OrthoDB" id="9784378at2"/>
<protein>
    <submittedName>
        <fullName evidence="6">Metallophosphoesterase</fullName>
    </submittedName>
</protein>
<sequence length="245" mass="26378">MIIAQVSDIHAAPDNDNLSRLARALSWLDFIKPDALVLTGDVIDNNWSEGYEKVSACVHNRTWPTFVLPGNADDITGIRAMSGRRAGSPATADDALHFVAELSGIRLIGLDSTLPGSPAGSVSEHLRWLEHTLHTGGVTPSILFLHHHVFHIGIPTLDQIMCRDAEKLGALLRRHPRRPIAIATGHVHRPMAGNLAGIPAYICGSICPANPVWFGSDTVPPADDPPSLMLYRFADGALVSHIIAV</sequence>
<dbReference type="GO" id="GO:0046872">
    <property type="term" value="F:metal ion binding"/>
    <property type="evidence" value="ECO:0007669"/>
    <property type="project" value="UniProtKB-KW"/>
</dbReference>
<accession>A0A2N5ESL1</accession>
<evidence type="ECO:0000313" key="6">
    <source>
        <dbReference type="EMBL" id="PLR53092.1"/>
    </source>
</evidence>
<name>A0A2N5ESL1_9GAMM</name>
<dbReference type="Gene3D" id="3.60.21.10">
    <property type="match status" value="1"/>
</dbReference>
<dbReference type="AlphaFoldDB" id="A0A2N5ESL1"/>
<proteinExistence type="inferred from homology"/>